<protein>
    <recommendedName>
        <fullName evidence="4">Lipoprotein</fullName>
    </recommendedName>
</protein>
<dbReference type="AlphaFoldDB" id="A0A934VRG9"/>
<dbReference type="InterPro" id="IPR009003">
    <property type="entry name" value="Peptidase_S1_PA"/>
</dbReference>
<keyword evidence="1" id="KW-0732">Signal</keyword>
<dbReference type="EMBL" id="JAENIJ010000018">
    <property type="protein sequence ID" value="MBK1883191.1"/>
    <property type="molecule type" value="Genomic_DNA"/>
</dbReference>
<reference evidence="2" key="1">
    <citation type="submission" date="2021-01" db="EMBL/GenBank/DDBJ databases">
        <title>Modified the classification status of verrucomicrobia.</title>
        <authorList>
            <person name="Feng X."/>
        </authorList>
    </citation>
    <scope>NUCLEOTIDE SEQUENCE</scope>
    <source>
        <strain evidence="2">KCTC 22041</strain>
    </source>
</reference>
<evidence type="ECO:0000256" key="1">
    <source>
        <dbReference type="SAM" id="SignalP"/>
    </source>
</evidence>
<dbReference type="Proteomes" id="UP000603141">
    <property type="component" value="Unassembled WGS sequence"/>
</dbReference>
<feature type="chain" id="PRO_5037829315" description="Lipoprotein" evidence="1">
    <location>
        <begin position="22"/>
        <end position="247"/>
    </location>
</feature>
<keyword evidence="3" id="KW-1185">Reference proteome</keyword>
<dbReference type="PROSITE" id="PS51257">
    <property type="entry name" value="PROKAR_LIPOPROTEIN"/>
    <property type="match status" value="1"/>
</dbReference>
<evidence type="ECO:0000313" key="3">
    <source>
        <dbReference type="Proteomes" id="UP000603141"/>
    </source>
</evidence>
<feature type="signal peptide" evidence="1">
    <location>
        <begin position="1"/>
        <end position="21"/>
    </location>
</feature>
<gene>
    <name evidence="2" type="ORF">JIN85_12250</name>
</gene>
<comment type="caution">
    <text evidence="2">The sequence shown here is derived from an EMBL/GenBank/DDBJ whole genome shotgun (WGS) entry which is preliminary data.</text>
</comment>
<dbReference type="SUPFAM" id="SSF50494">
    <property type="entry name" value="Trypsin-like serine proteases"/>
    <property type="match status" value="1"/>
</dbReference>
<evidence type="ECO:0008006" key="4">
    <source>
        <dbReference type="Google" id="ProtNLM"/>
    </source>
</evidence>
<accession>A0A934VRG9</accession>
<name>A0A934VRG9_9BACT</name>
<sequence length="247" mass="27029">MKRAILLLPAAVLLFSCSSGTGVPVEIARSKNPEQALVAHEKNRGDLFLFYEPTGKSRWKQNWTAQLDLTGVSWNDDRTATLIAPSFVVMAAHFVRPANVPVMFHDRHGHPYERFIDKCERIPGMDVAVAKLNLPLPPAIKAYPFASADAAKPGRSVILSDQDKRLFVHEIAAPAGKGVRFKFDQDLDPIFRKRLIPGDSGNPSFLLENGELHLLETHTTGGPGAGPCYANPEVQEAVRKAIAEMGG</sequence>
<proteinExistence type="predicted"/>
<dbReference type="RefSeq" id="WP_200271071.1">
    <property type="nucleotide sequence ID" value="NZ_JAENIJ010000018.1"/>
</dbReference>
<evidence type="ECO:0000313" key="2">
    <source>
        <dbReference type="EMBL" id="MBK1883191.1"/>
    </source>
</evidence>
<organism evidence="2 3">
    <name type="scientific">Luteolibacter pohnpeiensis</name>
    <dbReference type="NCBI Taxonomy" id="454153"/>
    <lineage>
        <taxon>Bacteria</taxon>
        <taxon>Pseudomonadati</taxon>
        <taxon>Verrucomicrobiota</taxon>
        <taxon>Verrucomicrobiia</taxon>
        <taxon>Verrucomicrobiales</taxon>
        <taxon>Verrucomicrobiaceae</taxon>
        <taxon>Luteolibacter</taxon>
    </lineage>
</organism>